<sequence length="301" mass="33199">MKIYFVYFASAFLGALSNPHAKDSDIEFFFYSVKNPINGYLTNISNSENVAQTNFSKEKDTVFCIHGWLDKVSSGNCGSIKDNLLQKNDVNVFLVYWDKIANNWLYPVAFSQVESLGHIVATSLKNFMNTSGLDLGKTIMVGHSLGAHISGVAGAALDGQIDQIVALDPAGPLFTTHNTHNRLTTSSAKFVEAIHTCGGRLGYFKQIGHADYYPNGGKSQPMCGFIDLLDGQCSHLKSIEFYAESLLTGNFKAKKCDSYKDFKKGKCDNGEVSYLGEYNVDKRANGTYFLQTNDHPPYAKN</sequence>
<dbReference type="CDD" id="cd00707">
    <property type="entry name" value="Pancreat_lipase_like"/>
    <property type="match status" value="1"/>
</dbReference>
<proteinExistence type="inferred from homology"/>
<evidence type="ECO:0000313" key="7">
    <source>
        <dbReference type="Proteomes" id="UP001153636"/>
    </source>
</evidence>
<keyword evidence="3" id="KW-0964">Secreted</keyword>
<dbReference type="GO" id="GO:0016298">
    <property type="term" value="F:lipase activity"/>
    <property type="evidence" value="ECO:0007669"/>
    <property type="project" value="InterPro"/>
</dbReference>
<dbReference type="GO" id="GO:0017171">
    <property type="term" value="F:serine hydrolase activity"/>
    <property type="evidence" value="ECO:0007669"/>
    <property type="project" value="TreeGrafter"/>
</dbReference>
<comment type="subcellular location">
    <subcellularLocation>
        <location evidence="1">Secreted</location>
    </subcellularLocation>
</comment>
<dbReference type="GO" id="GO:0005615">
    <property type="term" value="C:extracellular space"/>
    <property type="evidence" value="ECO:0007669"/>
    <property type="project" value="TreeGrafter"/>
</dbReference>
<dbReference type="InterPro" id="IPR033906">
    <property type="entry name" value="Lipase_N"/>
</dbReference>
<dbReference type="GO" id="GO:0016042">
    <property type="term" value="P:lipid catabolic process"/>
    <property type="evidence" value="ECO:0007669"/>
    <property type="project" value="TreeGrafter"/>
</dbReference>
<feature type="domain" description="Lipase" evidence="5">
    <location>
        <begin position="20"/>
        <end position="298"/>
    </location>
</feature>
<reference evidence="6" key="1">
    <citation type="submission" date="2022-01" db="EMBL/GenBank/DDBJ databases">
        <authorList>
            <person name="King R."/>
        </authorList>
    </citation>
    <scope>NUCLEOTIDE SEQUENCE</scope>
</reference>
<dbReference type="Proteomes" id="UP001153636">
    <property type="component" value="Chromosome 2"/>
</dbReference>
<comment type="similarity">
    <text evidence="2 4">Belongs to the AB hydrolase superfamily. Lipase family.</text>
</comment>
<dbReference type="Gene3D" id="3.40.50.1820">
    <property type="entry name" value="alpha/beta hydrolase"/>
    <property type="match status" value="1"/>
</dbReference>
<name>A0A9P0G8G7_9CUCU</name>
<dbReference type="Pfam" id="PF00151">
    <property type="entry name" value="Lipase"/>
    <property type="match status" value="1"/>
</dbReference>
<dbReference type="InterPro" id="IPR029058">
    <property type="entry name" value="AB_hydrolase_fold"/>
</dbReference>
<dbReference type="SUPFAM" id="SSF53474">
    <property type="entry name" value="alpha/beta-Hydrolases"/>
    <property type="match status" value="1"/>
</dbReference>
<evidence type="ECO:0000313" key="6">
    <source>
        <dbReference type="EMBL" id="CAH1106054.1"/>
    </source>
</evidence>
<protein>
    <recommendedName>
        <fullName evidence="5">Lipase domain-containing protein</fullName>
    </recommendedName>
</protein>
<organism evidence="6 7">
    <name type="scientific">Psylliodes chrysocephalus</name>
    <dbReference type="NCBI Taxonomy" id="3402493"/>
    <lineage>
        <taxon>Eukaryota</taxon>
        <taxon>Metazoa</taxon>
        <taxon>Ecdysozoa</taxon>
        <taxon>Arthropoda</taxon>
        <taxon>Hexapoda</taxon>
        <taxon>Insecta</taxon>
        <taxon>Pterygota</taxon>
        <taxon>Neoptera</taxon>
        <taxon>Endopterygota</taxon>
        <taxon>Coleoptera</taxon>
        <taxon>Polyphaga</taxon>
        <taxon>Cucujiformia</taxon>
        <taxon>Chrysomeloidea</taxon>
        <taxon>Chrysomelidae</taxon>
        <taxon>Galerucinae</taxon>
        <taxon>Alticini</taxon>
        <taxon>Psylliodes</taxon>
    </lineage>
</organism>
<dbReference type="AlphaFoldDB" id="A0A9P0G8G7"/>
<dbReference type="OrthoDB" id="199913at2759"/>
<dbReference type="PRINTS" id="PR00821">
    <property type="entry name" value="TAGLIPASE"/>
</dbReference>
<dbReference type="PANTHER" id="PTHR11610:SF173">
    <property type="entry name" value="LIPASE DOMAIN-CONTAINING PROTEIN-RELATED"/>
    <property type="match status" value="1"/>
</dbReference>
<accession>A0A9P0G8G7</accession>
<keyword evidence="7" id="KW-1185">Reference proteome</keyword>
<gene>
    <name evidence="6" type="ORF">PSYICH_LOCUS7857</name>
</gene>
<evidence type="ECO:0000256" key="2">
    <source>
        <dbReference type="ARBA" id="ARBA00010701"/>
    </source>
</evidence>
<evidence type="ECO:0000256" key="3">
    <source>
        <dbReference type="ARBA" id="ARBA00022525"/>
    </source>
</evidence>
<evidence type="ECO:0000256" key="1">
    <source>
        <dbReference type="ARBA" id="ARBA00004613"/>
    </source>
</evidence>
<dbReference type="InterPro" id="IPR000734">
    <property type="entry name" value="TAG_lipase"/>
</dbReference>
<dbReference type="PANTHER" id="PTHR11610">
    <property type="entry name" value="LIPASE"/>
    <property type="match status" value="1"/>
</dbReference>
<evidence type="ECO:0000256" key="4">
    <source>
        <dbReference type="RuleBase" id="RU004262"/>
    </source>
</evidence>
<dbReference type="InterPro" id="IPR013818">
    <property type="entry name" value="Lipase"/>
</dbReference>
<dbReference type="EMBL" id="OV651814">
    <property type="protein sequence ID" value="CAH1106054.1"/>
    <property type="molecule type" value="Genomic_DNA"/>
</dbReference>
<evidence type="ECO:0000259" key="5">
    <source>
        <dbReference type="Pfam" id="PF00151"/>
    </source>
</evidence>